<proteinExistence type="predicted"/>
<dbReference type="Proteomes" id="UP000187203">
    <property type="component" value="Unassembled WGS sequence"/>
</dbReference>
<reference evidence="2" key="1">
    <citation type="submission" date="2013-09" db="EMBL/GenBank/DDBJ databases">
        <title>Corchorus olitorius genome sequencing.</title>
        <authorList>
            <person name="Alam M."/>
            <person name="Haque M.S."/>
            <person name="Islam M.S."/>
            <person name="Emdad E.M."/>
            <person name="Islam M.M."/>
            <person name="Ahmed B."/>
            <person name="Halim A."/>
            <person name="Hossen Q.M.M."/>
            <person name="Hossain M.Z."/>
            <person name="Ahmed R."/>
            <person name="Khan M.M."/>
            <person name="Islam R."/>
            <person name="Rashid M.M."/>
            <person name="Khan S.A."/>
            <person name="Rahman M.S."/>
            <person name="Alam M."/>
            <person name="Yahiya A.S."/>
            <person name="Khan M.S."/>
            <person name="Azam M.S."/>
            <person name="Haque T."/>
            <person name="Lashkar M.Z.H."/>
            <person name="Akhand A.I."/>
            <person name="Morshed G."/>
            <person name="Roy S."/>
            <person name="Uddin K.S."/>
            <person name="Rabeya T."/>
            <person name="Hossain A.S."/>
            <person name="Chowdhury A."/>
            <person name="Snigdha A.R."/>
            <person name="Mortoza M.S."/>
            <person name="Matin S.A."/>
            <person name="Hoque S.M.E."/>
            <person name="Islam M.K."/>
            <person name="Roy D.K."/>
            <person name="Haider R."/>
            <person name="Moosa M.M."/>
            <person name="Elias S.M."/>
            <person name="Hasan A.M."/>
            <person name="Jahan S."/>
            <person name="Shafiuddin M."/>
            <person name="Mahmood N."/>
            <person name="Shommy N.S."/>
        </authorList>
    </citation>
    <scope>NUCLEOTIDE SEQUENCE [LARGE SCALE GENOMIC DNA]</scope>
    <source>
        <strain evidence="2">cv. O-4</strain>
    </source>
</reference>
<dbReference type="EMBL" id="AWUE01017130">
    <property type="protein sequence ID" value="OMO88260.1"/>
    <property type="molecule type" value="Genomic_DNA"/>
</dbReference>
<gene>
    <name evidence="1" type="ORF">COLO4_20338</name>
</gene>
<sequence>MSNGCGVAVDVVSKGIEESSISSLAKNVGVAAAEEQGIMEREIPVYPNFRKKKEERSTFKRYPKMIAGNNA</sequence>
<protein>
    <submittedName>
        <fullName evidence="1">Vinorine synthase</fullName>
    </submittedName>
</protein>
<comment type="caution">
    <text evidence="1">The sequence shown here is derived from an EMBL/GenBank/DDBJ whole genome shotgun (WGS) entry which is preliminary data.</text>
</comment>
<accession>A0A1R3J0E0</accession>
<name>A0A1R3J0E0_9ROSI</name>
<evidence type="ECO:0000313" key="1">
    <source>
        <dbReference type="EMBL" id="OMO88260.1"/>
    </source>
</evidence>
<keyword evidence="2" id="KW-1185">Reference proteome</keyword>
<organism evidence="1 2">
    <name type="scientific">Corchorus olitorius</name>
    <dbReference type="NCBI Taxonomy" id="93759"/>
    <lineage>
        <taxon>Eukaryota</taxon>
        <taxon>Viridiplantae</taxon>
        <taxon>Streptophyta</taxon>
        <taxon>Embryophyta</taxon>
        <taxon>Tracheophyta</taxon>
        <taxon>Spermatophyta</taxon>
        <taxon>Magnoliopsida</taxon>
        <taxon>eudicotyledons</taxon>
        <taxon>Gunneridae</taxon>
        <taxon>Pentapetalae</taxon>
        <taxon>rosids</taxon>
        <taxon>malvids</taxon>
        <taxon>Malvales</taxon>
        <taxon>Malvaceae</taxon>
        <taxon>Grewioideae</taxon>
        <taxon>Apeibeae</taxon>
        <taxon>Corchorus</taxon>
    </lineage>
</organism>
<dbReference type="AlphaFoldDB" id="A0A1R3J0E0"/>
<evidence type="ECO:0000313" key="2">
    <source>
        <dbReference type="Proteomes" id="UP000187203"/>
    </source>
</evidence>